<feature type="domain" description="FecR protein" evidence="1">
    <location>
        <begin position="127"/>
        <end position="220"/>
    </location>
</feature>
<dbReference type="RefSeq" id="WP_256977797.1">
    <property type="nucleotide sequence ID" value="NZ_NEVM01000005.1"/>
</dbReference>
<dbReference type="Pfam" id="PF16220">
    <property type="entry name" value="DUF4880"/>
    <property type="match status" value="1"/>
</dbReference>
<dbReference type="EMBL" id="NEVM01000005">
    <property type="protein sequence ID" value="OZI31998.1"/>
    <property type="molecule type" value="Genomic_DNA"/>
</dbReference>
<dbReference type="Pfam" id="PF04773">
    <property type="entry name" value="FecR"/>
    <property type="match status" value="1"/>
</dbReference>
<organism evidence="3 4">
    <name type="scientific">Bordetella genomosp. 10</name>
    <dbReference type="NCBI Taxonomy" id="1416804"/>
    <lineage>
        <taxon>Bacteria</taxon>
        <taxon>Pseudomonadati</taxon>
        <taxon>Pseudomonadota</taxon>
        <taxon>Betaproteobacteria</taxon>
        <taxon>Burkholderiales</taxon>
        <taxon>Alcaligenaceae</taxon>
        <taxon>Bordetella</taxon>
    </lineage>
</organism>
<evidence type="ECO:0000313" key="4">
    <source>
        <dbReference type="Proteomes" id="UP000216020"/>
    </source>
</evidence>
<keyword evidence="4" id="KW-1185">Reference proteome</keyword>
<evidence type="ECO:0000259" key="2">
    <source>
        <dbReference type="Pfam" id="PF16220"/>
    </source>
</evidence>
<dbReference type="InterPro" id="IPR006860">
    <property type="entry name" value="FecR"/>
</dbReference>
<feature type="domain" description="FecR N-terminal" evidence="2">
    <location>
        <begin position="19"/>
        <end position="61"/>
    </location>
</feature>
<dbReference type="PANTHER" id="PTHR30273">
    <property type="entry name" value="PERIPLASMIC SIGNAL SENSOR AND SIGMA FACTOR ACTIVATOR FECR-RELATED"/>
    <property type="match status" value="1"/>
</dbReference>
<dbReference type="AlphaFoldDB" id="A0A261S3S1"/>
<evidence type="ECO:0000313" key="3">
    <source>
        <dbReference type="EMBL" id="OZI31998.1"/>
    </source>
</evidence>
<protein>
    <submittedName>
        <fullName evidence="3">Iron dicitrate transport regulator FecR</fullName>
    </submittedName>
</protein>
<dbReference type="GO" id="GO:0016989">
    <property type="term" value="F:sigma factor antagonist activity"/>
    <property type="evidence" value="ECO:0007669"/>
    <property type="project" value="TreeGrafter"/>
</dbReference>
<sequence>MTASSLDPPAAEPSHRSLEQAAGWFAVLDSGEATAADRRHWEAWLAESAEHREAWRYVERISRRFDPIKTSPERGSALAAYRQASGDRARQRRTLLGLAALAGSGLAGWAAWRQTDLPRLALAWVADYRSGTGEVRDVVLSDGTRVWLNAQSAFNRDYRTDRRCLHLVRGEILVDTAADPQGRPFYVETPQGRMQALGTRFAVRQDAHETFLAVYEGAVQVRTAGTDAGAVIPTGRQTRFTRAALAATEAADPSREAWTRGLLVARDTPLREVVGELRRYYPGHLGLAPEVADLPVFGGYPLNRPDQALAMLEAVLPIRVRRTLPWWVSIEARGAAPGG</sequence>
<dbReference type="InterPro" id="IPR012373">
    <property type="entry name" value="Ferrdict_sens_TM"/>
</dbReference>
<dbReference type="Proteomes" id="UP000216020">
    <property type="component" value="Unassembled WGS sequence"/>
</dbReference>
<dbReference type="Gene3D" id="2.60.120.1440">
    <property type="match status" value="1"/>
</dbReference>
<proteinExistence type="predicted"/>
<dbReference type="PANTHER" id="PTHR30273:SF2">
    <property type="entry name" value="PROTEIN FECR"/>
    <property type="match status" value="1"/>
</dbReference>
<dbReference type="InterPro" id="IPR032623">
    <property type="entry name" value="FecR_N"/>
</dbReference>
<gene>
    <name evidence="3" type="ORF">CAL29_29585</name>
</gene>
<name>A0A261S3S1_9BORD</name>
<accession>A0A261S3S1</accession>
<comment type="caution">
    <text evidence="3">The sequence shown here is derived from an EMBL/GenBank/DDBJ whole genome shotgun (WGS) entry which is preliminary data.</text>
</comment>
<dbReference type="PIRSF" id="PIRSF018266">
    <property type="entry name" value="FecR"/>
    <property type="match status" value="1"/>
</dbReference>
<reference evidence="4" key="1">
    <citation type="submission" date="2017-05" db="EMBL/GenBank/DDBJ databases">
        <title>Complete and WGS of Bordetella genogroups.</title>
        <authorList>
            <person name="Spilker T."/>
            <person name="Lipuma J."/>
        </authorList>
    </citation>
    <scope>NUCLEOTIDE SEQUENCE [LARGE SCALE GENOMIC DNA]</scope>
    <source>
        <strain evidence="4">AU16122</strain>
    </source>
</reference>
<evidence type="ECO:0000259" key="1">
    <source>
        <dbReference type="Pfam" id="PF04773"/>
    </source>
</evidence>